<accession>A0ABP8JQA0</accession>
<keyword evidence="4" id="KW-0378">Hydrolase</keyword>
<name>A0ABP8JQA0_9MICO</name>
<dbReference type="PANTHER" id="PTHR47957">
    <property type="entry name" value="ATP-DEPENDENT HELICASE HRQ1"/>
    <property type="match status" value="1"/>
</dbReference>
<evidence type="ECO:0000313" key="4">
    <source>
        <dbReference type="EMBL" id="GAA4394417.1"/>
    </source>
</evidence>
<feature type="domain" description="Helicase ATP-binding" evidence="3">
    <location>
        <begin position="113"/>
        <end position="394"/>
    </location>
</feature>
<keyword evidence="1" id="KW-0547">Nucleotide-binding</keyword>
<dbReference type="Pfam" id="PF00270">
    <property type="entry name" value="DEAD"/>
    <property type="match status" value="1"/>
</dbReference>
<comment type="caution">
    <text evidence="4">The sequence shown here is derived from an EMBL/GenBank/DDBJ whole genome shotgun (WGS) entry which is preliminary data.</text>
</comment>
<dbReference type="InterPro" id="IPR001650">
    <property type="entry name" value="Helicase_C-like"/>
</dbReference>
<evidence type="ECO:0000256" key="1">
    <source>
        <dbReference type="ARBA" id="ARBA00022741"/>
    </source>
</evidence>
<keyword evidence="4" id="KW-0347">Helicase</keyword>
<dbReference type="SMART" id="SM00490">
    <property type="entry name" value="HELICc"/>
    <property type="match status" value="1"/>
</dbReference>
<dbReference type="GO" id="GO:0004386">
    <property type="term" value="F:helicase activity"/>
    <property type="evidence" value="ECO:0007669"/>
    <property type="project" value="UniProtKB-KW"/>
</dbReference>
<dbReference type="InterPro" id="IPR011545">
    <property type="entry name" value="DEAD/DEAH_box_helicase_dom"/>
</dbReference>
<protein>
    <submittedName>
        <fullName evidence="4">DEAD/DEAH box helicase</fullName>
    </submittedName>
</protein>
<dbReference type="Pfam" id="PF00271">
    <property type="entry name" value="Helicase_C"/>
    <property type="match status" value="1"/>
</dbReference>
<dbReference type="PANTHER" id="PTHR47957:SF3">
    <property type="entry name" value="ATP-DEPENDENT HELICASE HRQ1"/>
    <property type="match status" value="1"/>
</dbReference>
<dbReference type="Proteomes" id="UP001500642">
    <property type="component" value="Unassembled WGS sequence"/>
</dbReference>
<organism evidence="4 5">
    <name type="scientific">Brevibacterium pityocampae</name>
    <dbReference type="NCBI Taxonomy" id="506594"/>
    <lineage>
        <taxon>Bacteria</taxon>
        <taxon>Bacillati</taxon>
        <taxon>Actinomycetota</taxon>
        <taxon>Actinomycetes</taxon>
        <taxon>Micrococcales</taxon>
        <taxon>Brevibacteriaceae</taxon>
        <taxon>Brevibacterium</taxon>
    </lineage>
</organism>
<reference evidence="5" key="1">
    <citation type="journal article" date="2019" name="Int. J. Syst. Evol. Microbiol.">
        <title>The Global Catalogue of Microorganisms (GCM) 10K type strain sequencing project: providing services to taxonomists for standard genome sequencing and annotation.</title>
        <authorList>
            <consortium name="The Broad Institute Genomics Platform"/>
            <consortium name="The Broad Institute Genome Sequencing Center for Infectious Disease"/>
            <person name="Wu L."/>
            <person name="Ma J."/>
        </authorList>
    </citation>
    <scope>NUCLEOTIDE SEQUENCE [LARGE SCALE GENOMIC DNA]</scope>
    <source>
        <strain evidence="5">JCM 17808</strain>
    </source>
</reference>
<dbReference type="PROSITE" id="PS51192">
    <property type="entry name" value="HELICASE_ATP_BIND_1"/>
    <property type="match status" value="1"/>
</dbReference>
<dbReference type="InterPro" id="IPR018973">
    <property type="entry name" value="MZB"/>
</dbReference>
<dbReference type="InterPro" id="IPR027417">
    <property type="entry name" value="P-loop_NTPase"/>
</dbReference>
<proteinExistence type="predicted"/>
<gene>
    <name evidence="4" type="ORF">GCM10023167_23940</name>
</gene>
<dbReference type="SUPFAM" id="SSF52540">
    <property type="entry name" value="P-loop containing nucleoside triphosphate hydrolases"/>
    <property type="match status" value="2"/>
</dbReference>
<evidence type="ECO:0000259" key="3">
    <source>
        <dbReference type="PROSITE" id="PS51192"/>
    </source>
</evidence>
<dbReference type="InterPro" id="IPR014001">
    <property type="entry name" value="Helicase_ATP-bd"/>
</dbReference>
<sequence>MISMPFPTPVKIADDLRDAFLRYIDTAYALRDKALVDERRHLLLEGQGNLFAPLMLEPVLPYDGVASVVEAASQAGVDACDLGEVIAAVFGVPLDKLAGIKLRKHQSTALAAHFAGGISHNPVVTSGTGSGKTESFLIPLLSRIVAEKRSTTALPAIHEWWDLKRQTENWRPARTVGANPAAVRSVILYPTNALVEDQVARLRRAVRGLRGQASPIDLWFGRYTGATPGSGGVPTGKVSAPATADAARDLRELSRLNARLAELNDPDLTAQFQDPFGGELITRWDMIATPPDVLVTNYSMLNVMLMRDVEEPIFESTRRWLRQSSDHVFTLVVDELHLYRGSTGAEVGMVVRNLASRLGLEPSSDQFRIIATSASLPGDDSGLEYLERFFGVDRASFVIEPGQARLLVPGEKPAAAEVLNIAPDELAEAAARDRWAETIAAACADPGDGRHKATRIGTVAARLFGSDPIASPALTAMLIGLADAEKPAIQFRGHVMMRGMRGLWACSDPTCPGGTESEPRRVGRMYDTPRSTCADCGARVLELLYCFECGDVSLGGYVVDRPDRGSVVLSTTPVTPGENSGDFVYRRNDDEYRWLWLGSPVPDAPRVHKLPAHMNENQTTIETNFGAASWNPKLGSLVLGSSPDGVPAVVLSHNAGGNSGLTLPALPEACPRCGGSQDNRDAAVYFAGNVRSPIRAHTSGRAQLNQMAVSQLFRSLGSEAAESRTIVFTDSRDDSARIAAGIALNNFRDQVRQVVRQLLHGRENPVPILRALLRDELTGDDLQRAEQLRAVRRELFDKLRLESLGAGDATDLATIAAAEKETESLPWATLIHEAEQMMLKAGVNPAGPGPSVAESEGDAPWYRAYEPPVRNAWEPLTDAVARPIRQDRYRITATAVTEAVFDRAARDLESTRLGVVRARPPAPDSWGFSKDETMSARIAGDVVASVIRILGIAKRFEGGYVARSNTAPKVIGTYLKKVATKHQMDWQTLQLNVGEFLRESGIVDQTWALRTQTGQDALELRMPGDKVWVCDNCGTTHLHPAAGVCTNEECASGVLREEAWSEELDYYGWLASQPLRRMRVAELTGQTRLVDQRARQRLFKGAVLPAPAESELADPLDLLSVTTTMEVGVDIGSLRAVAMANMPPQRFNYQQRVGRAGRSGQPFSFAVTVSRDRAHDDYYFQTPEKMTAADPPPPFIDLSRPRIVRRVIAAELLRRAFLAGRIPPRRTGDSIHGTFGDTNDWTQRRAEVEAWLQTSNDVPIVCERFSAYTALDIDGLKHWARTGLVCDIDEAVGNPYFQHTELSELLANAGVLPMFGFPTRVRPLYSKQLRRASDAEQHTVADRDLRMSITAFAPGAVVVKDGAEHLAVGFAAYSIIGASARRKDPLGTPLPVHRCGQCGSLDTRPTNESLKCSVCGEEMRAFSLYQPEGYRTIYSQPDYDDSHITPMFAGYSELSTNTELGQDTRLHGVSLQLLEQAEVVAVNDNNRKLFELSRQSDGSIIAQNRDLYRRPLPEFMRTGGQAIDPAAIGEVRRTDVLLLGLDGLALPEGAVATLPWACPAGKGALLSFAQLLRNAAKEYLDIEQSELEVGLQPTRIGTTVSARVFLADALDNGAGYALELGEPSMFERLLTSIRDTTGKRLREEPHGTACTSSCPGCLRNYENRFNHWALDWRLGLDVVDLVLGRGLDPSHWSNRTEALVQSFVDGYGPHLRIEQHTVNGLTSLISPEGRGAAVVIGHPLWRHEDAHWNPRVRRTVTELRGRGLSHITVSDAYVLDRTPIRLFNALLEVT</sequence>
<keyword evidence="2" id="KW-0067">ATP-binding</keyword>
<evidence type="ECO:0000313" key="5">
    <source>
        <dbReference type="Proteomes" id="UP001500642"/>
    </source>
</evidence>
<dbReference type="Pfam" id="PF09369">
    <property type="entry name" value="MZB"/>
    <property type="match status" value="1"/>
</dbReference>
<evidence type="ECO:0000256" key="2">
    <source>
        <dbReference type="ARBA" id="ARBA00022840"/>
    </source>
</evidence>
<dbReference type="SMART" id="SM00487">
    <property type="entry name" value="DEXDc"/>
    <property type="match status" value="1"/>
</dbReference>
<dbReference type="EMBL" id="BAABGL010000031">
    <property type="protein sequence ID" value="GAA4394417.1"/>
    <property type="molecule type" value="Genomic_DNA"/>
</dbReference>
<dbReference type="Gene3D" id="3.40.50.300">
    <property type="entry name" value="P-loop containing nucleotide triphosphate hydrolases"/>
    <property type="match status" value="2"/>
</dbReference>
<keyword evidence="5" id="KW-1185">Reference proteome</keyword>